<proteinExistence type="predicted"/>
<dbReference type="PANTHER" id="PTHR12338:SF8">
    <property type="entry name" value="HEME_HEMOPEXIN-BINDING PROTEIN"/>
    <property type="match status" value="1"/>
</dbReference>
<dbReference type="InterPro" id="IPR011050">
    <property type="entry name" value="Pectin_lyase_fold/virulence"/>
</dbReference>
<dbReference type="InterPro" id="IPR041248">
    <property type="entry name" value="YDG"/>
</dbReference>
<keyword evidence="7" id="KW-1185">Reference proteome</keyword>
<keyword evidence="2" id="KW-0964">Secreted</keyword>
<dbReference type="Pfam" id="PF18657">
    <property type="entry name" value="YDG"/>
    <property type="match status" value="12"/>
</dbReference>
<protein>
    <recommendedName>
        <fullName evidence="5">Filamentous haemagglutinin FhaB/tRNA nuclease CdiA-like TPS domain-containing protein</fullName>
    </recommendedName>
</protein>
<dbReference type="NCBIfam" id="TIGR01901">
    <property type="entry name" value="adhes_NPXG"/>
    <property type="match status" value="1"/>
</dbReference>
<sequence length="1801" mass="176719">MRHASVNHIYRLVWSQVHQTWIAVSERARGRGKTASPKLLGATLLAVAHTALGAPTGGAITAGSGSISQSGTTTTVNQSSANLSVNWQTFNTTSQETVNFVQPSASAIAVNRIADTNPTQFLGHLNANGQIYLINPNGIVFGAGAQINVGGLVASTLDTSDTGLSGAARNFTGTGTGSIINQGSITTANGGFVAFIGKTVSNQGNIVAPSGAVGLTAGNDVTLSFAGNSMVGVQVNQSTLDSLAENGGLIQADGGAVWLSAGAKDAVLASVVNNTGIIQARSVQNVNGTIVLDAGGAGTSTNSGTLDASGKNSGETGGTVDVLGNTVNATGTSSIDVSGDAGGGTALVGGNFHGTGTEHNATTTNVDAGATINADALTTGNGGNVAVWSDKTTTFNGSISARGGANAGDGGQVETSGETLHVGTAAAVNTSAAHGNTGDWLLDPADITIGNISFWSTQAGAPSIDVDSVALTNALNTSSVTIKTTQSSVSCTNATCGSGSGSNGDIILLDAIGTQTDSNGQYVNWNTGNTTLTLSAYRNIHFKSDNATGQAGFIDISSNAQGKLVLQADNAATGTGTIIFDQVNANGIGLDNTPVSGAVKIYYTSANYTAIDFTPYLFSPNSVDLSPYVTGYMSVNVGATVASKTYDGTTSATVSVSAPSTLPSGVQVNKDSATGTFSSASAGTGKAVTLSNVTFSNNDTTITVNGYSYYLNGLTSQTGTITPKALSISGLTANNKTYDGTTTATLSGTAGIASGGIVGSDNVTLSGTASGSFSSANAGLQTVTVGGYSLQGTAASNYTLSSTTSLSATIEKATLTVSGTKTYDGTTSVSGSVLTAQGVNGETFTITGSGDASNLASKNVQSNGTLATLTGLSLGTGSSGALSSNYTALSTTNSAISVTPKTLTVTGITAANKVYDATANAVLNSSGVTLSGLVAGDSLTLAGAGSGTFADKNVGTNKSVTVSGYTASGTDAGNYTLVMPSNVTASISKADLTVSGVSAQNKTYDGTTGATLAGTAAVSALGSDVVTVSGTGTGTFASKNAGTNAVTVSGYSLSGTDAGNYNLVSPTGLTATINKANLALSGISASDKTYDGTTTATLTGSAAVSAIGADVVSVTGTGIGTFATKDVGVNKTVTVNGYTLTGADAGNYNLIVPGNLTAQVTKAALYITGVTASDKTYDGGTSASLTGTATVAAIGADQVSVTGTGTGTFATKDAGTNKNVTVTGYSLSGQDANNYDVVQPTSLTATINKADLTLSGISASNKTYDGTTSATLNGTAAVTALQGDTVSLAGTGIGTFVDKNAGTSKSVTVSGYTLSGTDANNYTLVEPTNVTASIAKADLTLGGVSASNKTYDGTTSATLTGTASVTALQGDTVGVGGTGVGTFADKNVGTSKSITLSGYTLSGTDAGNYNLVEPTNVTASISKADLSISGISAATKTYDGTTAATLTGAATVSALQGDTVSLSGTGTGVFADKNAGTNKQVTISGYTLSGVDAGNYTLVVPSNVTASINKADLSISGLSASSKTYDGTTTATLTGIASISAIGSDVVSLNGTGAGAFADKNVAVNKAVSVSGYTLSGADAANYQLVTPASLVASITPATLTVSGITANNKVYDGSSAATTNTSGATLAGLIGSDNVTLNSAGSFLDANVGNGKTVNLVNTIAGDDARNYLLTGETTTFANISPLPVATPAPAATASATSPQVQQAQTAVTQVQSAMQPPQAATQPQSLTLSSTIVVQQTNGSAQGGTDEAGASNGGANTSSRENTASRFINTSGSFGSPAPTLQIQNGGMRLPALVSSATE</sequence>
<dbReference type="InterPro" id="IPR008638">
    <property type="entry name" value="FhaB/CdiA-like_TPS"/>
</dbReference>
<evidence type="ECO:0000256" key="1">
    <source>
        <dbReference type="ARBA" id="ARBA00004613"/>
    </source>
</evidence>
<dbReference type="Pfam" id="PF13018">
    <property type="entry name" value="ESPR"/>
    <property type="match status" value="1"/>
</dbReference>
<dbReference type="Pfam" id="PF05860">
    <property type="entry name" value="TPS"/>
    <property type="match status" value="1"/>
</dbReference>
<dbReference type="InterPro" id="IPR050909">
    <property type="entry name" value="Bact_Autotransporter_VF"/>
</dbReference>
<evidence type="ECO:0000259" key="5">
    <source>
        <dbReference type="SMART" id="SM00912"/>
    </source>
</evidence>
<evidence type="ECO:0000313" key="6">
    <source>
        <dbReference type="EMBL" id="KKB62577.1"/>
    </source>
</evidence>
<dbReference type="RefSeq" id="WP_046153420.1">
    <property type="nucleotide sequence ID" value="NZ_CADFGU010000006.1"/>
</dbReference>
<dbReference type="InterPro" id="IPR024973">
    <property type="entry name" value="ESPR"/>
</dbReference>
<dbReference type="GO" id="GO:0005576">
    <property type="term" value="C:extracellular region"/>
    <property type="evidence" value="ECO:0007669"/>
    <property type="project" value="UniProtKB-SubCell"/>
</dbReference>
<dbReference type="Proteomes" id="UP000033618">
    <property type="component" value="Unassembled WGS sequence"/>
</dbReference>
<keyword evidence="3" id="KW-0732">Signal</keyword>
<evidence type="ECO:0000256" key="2">
    <source>
        <dbReference type="ARBA" id="ARBA00022525"/>
    </source>
</evidence>
<comment type="caution">
    <text evidence="6">The sequence shown here is derived from an EMBL/GenBank/DDBJ whole genome shotgun (WGS) entry which is preliminary data.</text>
</comment>
<evidence type="ECO:0000256" key="4">
    <source>
        <dbReference type="SAM" id="MobiDB-lite"/>
    </source>
</evidence>
<dbReference type="InterPro" id="IPR012334">
    <property type="entry name" value="Pectin_lyas_fold"/>
</dbReference>
<evidence type="ECO:0000313" key="7">
    <source>
        <dbReference type="Proteomes" id="UP000033618"/>
    </source>
</evidence>
<feature type="region of interest" description="Disordered" evidence="4">
    <location>
        <begin position="1739"/>
        <end position="1762"/>
    </location>
</feature>
<dbReference type="PATRIC" id="fig|28092.6.peg.3925"/>
<dbReference type="SUPFAM" id="SSF51126">
    <property type="entry name" value="Pectin lyase-like"/>
    <property type="match status" value="1"/>
</dbReference>
<reference evidence="6 7" key="1">
    <citation type="submission" date="2015-03" db="EMBL/GenBank/DDBJ databases">
        <title>Draft Genome Sequence of Burkholderia andropogonis type strain ICMP2807, isolated from Sorghum bicolor.</title>
        <authorList>
            <person name="Lopes-Santos L."/>
            <person name="Castro D.B."/>
            <person name="Ottoboni L.M."/>
            <person name="Park D."/>
            <person name="Weirc B.S."/>
            <person name="Destefano S.A."/>
        </authorList>
    </citation>
    <scope>NUCLEOTIDE SEQUENCE [LARGE SCALE GENOMIC DNA]</scope>
    <source>
        <strain evidence="6 7">ICMP2807</strain>
    </source>
</reference>
<evidence type="ECO:0000256" key="3">
    <source>
        <dbReference type="ARBA" id="ARBA00022729"/>
    </source>
</evidence>
<dbReference type="EMBL" id="LAQU01000018">
    <property type="protein sequence ID" value="KKB62577.1"/>
    <property type="molecule type" value="Genomic_DNA"/>
</dbReference>
<name>A0A0F5JZ58_9BURK</name>
<dbReference type="OrthoDB" id="218680at2"/>
<organism evidence="6 7">
    <name type="scientific">Robbsia andropogonis</name>
    <dbReference type="NCBI Taxonomy" id="28092"/>
    <lineage>
        <taxon>Bacteria</taxon>
        <taxon>Pseudomonadati</taxon>
        <taxon>Pseudomonadota</taxon>
        <taxon>Betaproteobacteria</taxon>
        <taxon>Burkholderiales</taxon>
        <taxon>Burkholderiaceae</taxon>
        <taxon>Robbsia</taxon>
    </lineage>
</organism>
<dbReference type="Gene3D" id="2.160.20.10">
    <property type="entry name" value="Single-stranded right-handed beta-helix, Pectin lyase-like"/>
    <property type="match status" value="1"/>
</dbReference>
<dbReference type="STRING" id="28092.WM40_16695"/>
<feature type="domain" description="Filamentous haemagglutinin FhaB/tRNA nuclease CdiA-like TPS" evidence="5">
    <location>
        <begin position="51"/>
        <end position="163"/>
    </location>
</feature>
<accession>A0A0F5JZ58</accession>
<comment type="subcellular location">
    <subcellularLocation>
        <location evidence="1">Secreted</location>
    </subcellularLocation>
</comment>
<gene>
    <name evidence="6" type="ORF">WM40_16695</name>
</gene>
<dbReference type="SMART" id="SM00912">
    <property type="entry name" value="Haemagg_act"/>
    <property type="match status" value="1"/>
</dbReference>
<dbReference type="PANTHER" id="PTHR12338">
    <property type="entry name" value="AUTOTRANSPORTER"/>
    <property type="match status" value="1"/>
</dbReference>